<protein>
    <submittedName>
        <fullName evidence="2">Uncharacterized protein</fullName>
    </submittedName>
</protein>
<dbReference type="EMBL" id="BPLR01006371">
    <property type="protein sequence ID" value="GIY09385.1"/>
    <property type="molecule type" value="Genomic_DNA"/>
</dbReference>
<evidence type="ECO:0000313" key="2">
    <source>
        <dbReference type="EMBL" id="GIY09385.1"/>
    </source>
</evidence>
<evidence type="ECO:0000313" key="3">
    <source>
        <dbReference type="Proteomes" id="UP001054945"/>
    </source>
</evidence>
<keyword evidence="3" id="KW-1185">Reference proteome</keyword>
<dbReference type="Proteomes" id="UP001054945">
    <property type="component" value="Unassembled WGS sequence"/>
</dbReference>
<reference evidence="2 3" key="1">
    <citation type="submission" date="2021-06" db="EMBL/GenBank/DDBJ databases">
        <title>Caerostris extrusa draft genome.</title>
        <authorList>
            <person name="Kono N."/>
            <person name="Arakawa K."/>
        </authorList>
    </citation>
    <scope>NUCLEOTIDE SEQUENCE [LARGE SCALE GENOMIC DNA]</scope>
</reference>
<feature type="compositionally biased region" description="Polar residues" evidence="1">
    <location>
        <begin position="19"/>
        <end position="31"/>
    </location>
</feature>
<name>A0AAV4QJP3_CAEEX</name>
<organism evidence="2 3">
    <name type="scientific">Caerostris extrusa</name>
    <name type="common">Bark spider</name>
    <name type="synonym">Caerostris bankana</name>
    <dbReference type="NCBI Taxonomy" id="172846"/>
    <lineage>
        <taxon>Eukaryota</taxon>
        <taxon>Metazoa</taxon>
        <taxon>Ecdysozoa</taxon>
        <taxon>Arthropoda</taxon>
        <taxon>Chelicerata</taxon>
        <taxon>Arachnida</taxon>
        <taxon>Araneae</taxon>
        <taxon>Araneomorphae</taxon>
        <taxon>Entelegynae</taxon>
        <taxon>Araneoidea</taxon>
        <taxon>Araneidae</taxon>
        <taxon>Caerostris</taxon>
    </lineage>
</organism>
<accession>A0AAV4QJP3</accession>
<evidence type="ECO:0000256" key="1">
    <source>
        <dbReference type="SAM" id="MobiDB-lite"/>
    </source>
</evidence>
<gene>
    <name evidence="2" type="ORF">CEXT_692691</name>
</gene>
<sequence>MSPKRRHLQKERSEKSYDGASNSKPNMSFTPNLLINPRKDEEYPFFLFFSDSDYDTVSKKLTLDHTCFSKISLTHRRKGYNASQTNALSVPKMYYETVYMEWFSTAAAGHSIIHSHALGKNPPFSICAATVTTRQIQLNQKYINPYLQ</sequence>
<dbReference type="AlphaFoldDB" id="A0AAV4QJP3"/>
<proteinExistence type="predicted"/>
<feature type="region of interest" description="Disordered" evidence="1">
    <location>
        <begin position="1"/>
        <end position="31"/>
    </location>
</feature>
<comment type="caution">
    <text evidence="2">The sequence shown here is derived from an EMBL/GenBank/DDBJ whole genome shotgun (WGS) entry which is preliminary data.</text>
</comment>